<organism evidence="7 8">
    <name type="scientific">Halomonas ventosae</name>
    <dbReference type="NCBI Taxonomy" id="229007"/>
    <lineage>
        <taxon>Bacteria</taxon>
        <taxon>Pseudomonadati</taxon>
        <taxon>Pseudomonadota</taxon>
        <taxon>Gammaproteobacteria</taxon>
        <taxon>Oceanospirillales</taxon>
        <taxon>Halomonadaceae</taxon>
        <taxon>Halomonas</taxon>
    </lineage>
</organism>
<evidence type="ECO:0000256" key="4">
    <source>
        <dbReference type="ARBA" id="ARBA00022679"/>
    </source>
</evidence>
<keyword evidence="5" id="KW-0777">Teichoic acid biosynthesis</keyword>
<keyword evidence="4 7" id="KW-0808">Transferase</keyword>
<dbReference type="GO" id="GO:0005886">
    <property type="term" value="C:plasma membrane"/>
    <property type="evidence" value="ECO:0007669"/>
    <property type="project" value="UniProtKB-SubCell"/>
</dbReference>
<dbReference type="InterPro" id="IPR051612">
    <property type="entry name" value="Teichoic_Acid_Biosynth"/>
</dbReference>
<comment type="caution">
    <text evidence="7">The sequence shown here is derived from an EMBL/GenBank/DDBJ whole genome shotgun (WGS) entry which is preliminary data.</text>
</comment>
<dbReference type="Pfam" id="PF04464">
    <property type="entry name" value="Glyphos_transf"/>
    <property type="match status" value="1"/>
</dbReference>
<comment type="similarity">
    <text evidence="2">Belongs to the CDP-glycerol glycerophosphotransferase family.</text>
</comment>
<dbReference type="GO" id="GO:0047355">
    <property type="term" value="F:CDP-glycerol glycerophosphotransferase activity"/>
    <property type="evidence" value="ECO:0007669"/>
    <property type="project" value="InterPro"/>
</dbReference>
<evidence type="ECO:0000256" key="5">
    <source>
        <dbReference type="ARBA" id="ARBA00022944"/>
    </source>
</evidence>
<dbReference type="InterPro" id="IPR007554">
    <property type="entry name" value="Glycerophosphate_synth"/>
</dbReference>
<dbReference type="Gene3D" id="3.40.50.11820">
    <property type="match status" value="1"/>
</dbReference>
<name>A0A2T0VKX9_9GAMM</name>
<dbReference type="AlphaFoldDB" id="A0A2T0VKX9"/>
<dbReference type="InterPro" id="IPR043148">
    <property type="entry name" value="TagF_C"/>
</dbReference>
<evidence type="ECO:0000256" key="1">
    <source>
        <dbReference type="ARBA" id="ARBA00004202"/>
    </source>
</evidence>
<evidence type="ECO:0000313" key="7">
    <source>
        <dbReference type="EMBL" id="PRY70910.1"/>
    </source>
</evidence>
<keyword evidence="3" id="KW-1003">Cell membrane</keyword>
<evidence type="ECO:0000256" key="3">
    <source>
        <dbReference type="ARBA" id="ARBA00022475"/>
    </source>
</evidence>
<reference evidence="7 8" key="1">
    <citation type="submission" date="2018-03" db="EMBL/GenBank/DDBJ databases">
        <title>Comparative analysis of microorganisms from saline springs in Andes Mountain Range, Colombia.</title>
        <authorList>
            <person name="Rubin E."/>
        </authorList>
    </citation>
    <scope>NUCLEOTIDE SEQUENCE [LARGE SCALE GENOMIC DNA]</scope>
    <source>
        <strain evidence="7 8">USBA 854</strain>
    </source>
</reference>
<evidence type="ECO:0000313" key="8">
    <source>
        <dbReference type="Proteomes" id="UP000239896"/>
    </source>
</evidence>
<dbReference type="Proteomes" id="UP000239896">
    <property type="component" value="Unassembled WGS sequence"/>
</dbReference>
<sequence length="403" mass="44847">MTFYLLRLLHQVAWLPLCPVALLWPRDPRLWVFGAWHGRQYGDNACHLYRHVRDHEPELQAVWLAHDAGVVRQVREEGGDAAMAYSLQGILVSLRAGRALVTHSAEDVNAHASLGAELVNLTHGTPLKRMGRDARSRRIGVLTSTFDRFLKRLLPGKRRADRVLVASEVGQERMASAYGLDKRRVIALGYPRWNAFRCDALALLERSGIAARSHQGILLYAPTVRMQGQGKLDLSQGGQLAALRPWLERERLLLLVRGHVSLRMSGLDALVQGSSCIREVPATRFPDVNALLPAIDVLITDYSSVMYDYACLDRPIILLAPDLDTYLTQDVGIYGDYHADAPGPVITQWSEFPGAWSEVHAGLHSCRLNAFVDQHAALYDGEVCHRTVAFLTELDARLVSGTT</sequence>
<keyword evidence="6" id="KW-0472">Membrane</keyword>
<proteinExistence type="inferred from homology"/>
<keyword evidence="8" id="KW-1185">Reference proteome</keyword>
<dbReference type="EMBL" id="PVTM01000010">
    <property type="protein sequence ID" value="PRY70910.1"/>
    <property type="molecule type" value="Genomic_DNA"/>
</dbReference>
<evidence type="ECO:0000256" key="2">
    <source>
        <dbReference type="ARBA" id="ARBA00010488"/>
    </source>
</evidence>
<dbReference type="InterPro" id="IPR043149">
    <property type="entry name" value="TagF_N"/>
</dbReference>
<dbReference type="PANTHER" id="PTHR37316:SF3">
    <property type="entry name" value="TEICHOIC ACID GLYCEROL-PHOSPHATE TRANSFERASE"/>
    <property type="match status" value="1"/>
</dbReference>
<accession>A0A2T0VKX9</accession>
<dbReference type="PANTHER" id="PTHR37316">
    <property type="entry name" value="TEICHOIC ACID GLYCEROL-PHOSPHATE PRIMASE"/>
    <property type="match status" value="1"/>
</dbReference>
<evidence type="ECO:0000256" key="6">
    <source>
        <dbReference type="ARBA" id="ARBA00023136"/>
    </source>
</evidence>
<dbReference type="Gene3D" id="3.40.50.12580">
    <property type="match status" value="1"/>
</dbReference>
<comment type="subcellular location">
    <subcellularLocation>
        <location evidence="1">Cell membrane</location>
        <topology evidence="1">Peripheral membrane protein</topology>
    </subcellularLocation>
</comment>
<dbReference type="SUPFAM" id="SSF53756">
    <property type="entry name" value="UDP-Glycosyltransferase/glycogen phosphorylase"/>
    <property type="match status" value="1"/>
</dbReference>
<dbReference type="GO" id="GO:0019350">
    <property type="term" value="P:teichoic acid biosynthetic process"/>
    <property type="evidence" value="ECO:0007669"/>
    <property type="project" value="UniProtKB-KW"/>
</dbReference>
<protein>
    <submittedName>
        <fullName evidence="7">CDP-glycerol glycerophosphotransferase</fullName>
    </submittedName>
</protein>
<dbReference type="RefSeq" id="WP_181243598.1">
    <property type="nucleotide sequence ID" value="NZ_PVTM01000010.1"/>
</dbReference>
<gene>
    <name evidence="7" type="ORF">BCL64_1106</name>
</gene>